<evidence type="ECO:0000313" key="1">
    <source>
        <dbReference type="EMBL" id="KKN73987.1"/>
    </source>
</evidence>
<dbReference type="AlphaFoldDB" id="A0A0F9TGF3"/>
<sequence length="84" mass="9922">MNRRTFLSLLPSIPLIPRLLGEDDPWALQPYVDWRDTMTATAPVKYSTSLISYPEFQNLLRACRTIEAKQWIDKHFPEMIKEKK</sequence>
<proteinExistence type="predicted"/>
<name>A0A0F9TGF3_9ZZZZ</name>
<organism evidence="1">
    <name type="scientific">marine sediment metagenome</name>
    <dbReference type="NCBI Taxonomy" id="412755"/>
    <lineage>
        <taxon>unclassified sequences</taxon>
        <taxon>metagenomes</taxon>
        <taxon>ecological metagenomes</taxon>
    </lineage>
</organism>
<comment type="caution">
    <text evidence="1">The sequence shown here is derived from an EMBL/GenBank/DDBJ whole genome shotgun (WGS) entry which is preliminary data.</text>
</comment>
<dbReference type="EMBL" id="LAZR01000334">
    <property type="protein sequence ID" value="KKN73987.1"/>
    <property type="molecule type" value="Genomic_DNA"/>
</dbReference>
<protein>
    <submittedName>
        <fullName evidence="1">Uncharacterized protein</fullName>
    </submittedName>
</protein>
<accession>A0A0F9TGF3</accession>
<gene>
    <name evidence="1" type="ORF">LCGC14_0395530</name>
</gene>
<reference evidence="1" key="1">
    <citation type="journal article" date="2015" name="Nature">
        <title>Complex archaea that bridge the gap between prokaryotes and eukaryotes.</title>
        <authorList>
            <person name="Spang A."/>
            <person name="Saw J.H."/>
            <person name="Jorgensen S.L."/>
            <person name="Zaremba-Niedzwiedzka K."/>
            <person name="Martijn J."/>
            <person name="Lind A.E."/>
            <person name="van Eijk R."/>
            <person name="Schleper C."/>
            <person name="Guy L."/>
            <person name="Ettema T.J."/>
        </authorList>
    </citation>
    <scope>NUCLEOTIDE SEQUENCE</scope>
</reference>